<evidence type="ECO:0000256" key="1">
    <source>
        <dbReference type="SAM" id="MobiDB-lite"/>
    </source>
</evidence>
<proteinExistence type="predicted"/>
<gene>
    <name evidence="2" type="ORF">HMPREF0970_02370</name>
</gene>
<feature type="region of interest" description="Disordered" evidence="1">
    <location>
        <begin position="1"/>
        <end position="38"/>
    </location>
</feature>
<name>D4U2A0_9ACTO</name>
<accession>D4U2A0</accession>
<evidence type="ECO:0000313" key="2">
    <source>
        <dbReference type="EMBL" id="EFF78727.1"/>
    </source>
</evidence>
<reference evidence="2 3" key="1">
    <citation type="submission" date="2009-10" db="EMBL/GenBank/DDBJ databases">
        <authorList>
            <person name="Weinstock G."/>
            <person name="Sodergren E."/>
            <person name="Clifton S."/>
            <person name="Fulton L."/>
            <person name="Fulton B."/>
            <person name="Courtney L."/>
            <person name="Fronick C."/>
            <person name="Harrison M."/>
            <person name="Strong C."/>
            <person name="Farmer C."/>
            <person name="Delahaunty K."/>
            <person name="Markovic C."/>
            <person name="Hall O."/>
            <person name="Minx P."/>
            <person name="Tomlinson C."/>
            <person name="Mitreva M."/>
            <person name="Nelson J."/>
            <person name="Hou S."/>
            <person name="Wollam A."/>
            <person name="Pepin K.H."/>
            <person name="Johnson M."/>
            <person name="Bhonagiri V."/>
            <person name="Nash W.E."/>
            <person name="Warren W."/>
            <person name="Chinwalla A."/>
            <person name="Mardis E.R."/>
            <person name="Wilson R.K."/>
        </authorList>
    </citation>
    <scope>NUCLEOTIDE SEQUENCE [LARGE SCALE GENOMIC DNA]</scope>
    <source>
        <strain evidence="2 3">F0309</strain>
    </source>
</reference>
<comment type="caution">
    <text evidence="2">The sequence shown here is derived from an EMBL/GenBank/DDBJ whole genome shotgun (WGS) entry which is preliminary data.</text>
</comment>
<evidence type="ECO:0000313" key="3">
    <source>
        <dbReference type="Proteomes" id="UP000003150"/>
    </source>
</evidence>
<sequence length="61" mass="6883">MLQFPPTSHVQAAETSRDRTTRPTPRATGRENFAPMRPRLIAPHEDISAIKQNQKNQTATN</sequence>
<dbReference type="Proteomes" id="UP000003150">
    <property type="component" value="Unassembled WGS sequence"/>
</dbReference>
<organism evidence="2 3">
    <name type="scientific">Schaalia odontolytica F0309</name>
    <dbReference type="NCBI Taxonomy" id="649742"/>
    <lineage>
        <taxon>Bacteria</taxon>
        <taxon>Bacillati</taxon>
        <taxon>Actinomycetota</taxon>
        <taxon>Actinomycetes</taxon>
        <taxon>Actinomycetales</taxon>
        <taxon>Actinomycetaceae</taxon>
        <taxon>Schaalia</taxon>
    </lineage>
</organism>
<dbReference type="HOGENOM" id="CLU_2912073_0_0_11"/>
<feature type="compositionally biased region" description="Polar residues" evidence="1">
    <location>
        <begin position="1"/>
        <end position="14"/>
    </location>
</feature>
<dbReference type="AlphaFoldDB" id="D4U2A0"/>
<protein>
    <submittedName>
        <fullName evidence="2">Uncharacterized protein</fullName>
    </submittedName>
</protein>
<dbReference type="EMBL" id="ACYT02000093">
    <property type="protein sequence ID" value="EFF78727.1"/>
    <property type="molecule type" value="Genomic_DNA"/>
</dbReference>